<evidence type="ECO:0000313" key="2">
    <source>
        <dbReference type="EMBL" id="NUB43191.1"/>
    </source>
</evidence>
<dbReference type="AlphaFoldDB" id="A0A8X8KMY1"/>
<dbReference type="Proteomes" id="UP000484076">
    <property type="component" value="Unassembled WGS sequence"/>
</dbReference>
<sequence length="170" mass="19304">MILLTPRLMLRRARPDDLAALHRVLSHPAAMRYWSTPEHETLAQTQAFLADTIAAGAAGQSDEFLLEYDGTVIGKAGAWRLPEIGYILHPDHWRKGLMDEALRAVIPHLFARHTMDALTAEADPRNAASQKLLAKMGFHETRRAERTLQWRDEWCDSVYFALPRTAYSAR</sequence>
<gene>
    <name evidence="2" type="ORF">GEU84_002245</name>
</gene>
<protein>
    <submittedName>
        <fullName evidence="2">GNAT family N-acetyltransferase</fullName>
    </submittedName>
</protein>
<organism evidence="2 3">
    <name type="scientific">Fertoeibacter niger</name>
    <dbReference type="NCBI Taxonomy" id="2656921"/>
    <lineage>
        <taxon>Bacteria</taxon>
        <taxon>Pseudomonadati</taxon>
        <taxon>Pseudomonadota</taxon>
        <taxon>Alphaproteobacteria</taxon>
        <taxon>Rhodobacterales</taxon>
        <taxon>Paracoccaceae</taxon>
        <taxon>Fertoeibacter</taxon>
    </lineage>
</organism>
<dbReference type="GO" id="GO:0016747">
    <property type="term" value="F:acyltransferase activity, transferring groups other than amino-acyl groups"/>
    <property type="evidence" value="ECO:0007669"/>
    <property type="project" value="InterPro"/>
</dbReference>
<reference evidence="2" key="1">
    <citation type="submission" date="2020-05" db="EMBL/GenBank/DDBJ databases">
        <title>Fertoebacter nigrum gen. nov., sp. nov., a new member of the family Rhodobacteraceae.</title>
        <authorList>
            <person name="Szuroczki S."/>
            <person name="Abbaszade G."/>
            <person name="Buni D."/>
            <person name="Schumann P."/>
            <person name="Toth E."/>
        </authorList>
    </citation>
    <scope>NUCLEOTIDE SEQUENCE</scope>
    <source>
        <strain evidence="2">RG-N-1a</strain>
    </source>
</reference>
<dbReference type="InterPro" id="IPR000182">
    <property type="entry name" value="GNAT_dom"/>
</dbReference>
<accession>A0A8X8KMY1</accession>
<dbReference type="PROSITE" id="PS51186">
    <property type="entry name" value="GNAT"/>
    <property type="match status" value="1"/>
</dbReference>
<dbReference type="Gene3D" id="3.40.630.30">
    <property type="match status" value="1"/>
</dbReference>
<dbReference type="Pfam" id="PF13302">
    <property type="entry name" value="Acetyltransf_3"/>
    <property type="match status" value="1"/>
</dbReference>
<keyword evidence="3" id="KW-1185">Reference proteome</keyword>
<evidence type="ECO:0000259" key="1">
    <source>
        <dbReference type="PROSITE" id="PS51186"/>
    </source>
</evidence>
<dbReference type="InterPro" id="IPR051531">
    <property type="entry name" value="N-acetyltransferase"/>
</dbReference>
<feature type="domain" description="N-acetyltransferase" evidence="1">
    <location>
        <begin position="8"/>
        <end position="165"/>
    </location>
</feature>
<dbReference type="InterPro" id="IPR016181">
    <property type="entry name" value="Acyl_CoA_acyltransferase"/>
</dbReference>
<proteinExistence type="predicted"/>
<dbReference type="SUPFAM" id="SSF55729">
    <property type="entry name" value="Acyl-CoA N-acyltransferases (Nat)"/>
    <property type="match status" value="1"/>
</dbReference>
<comment type="caution">
    <text evidence="2">The sequence shown here is derived from an EMBL/GenBank/DDBJ whole genome shotgun (WGS) entry which is preliminary data.</text>
</comment>
<evidence type="ECO:0000313" key="3">
    <source>
        <dbReference type="Proteomes" id="UP000484076"/>
    </source>
</evidence>
<dbReference type="PANTHER" id="PTHR43792">
    <property type="entry name" value="GNAT FAMILY, PUTATIVE (AFU_ORTHOLOGUE AFUA_3G00765)-RELATED-RELATED"/>
    <property type="match status" value="1"/>
</dbReference>
<dbReference type="EMBL" id="WHUT02000001">
    <property type="protein sequence ID" value="NUB43191.1"/>
    <property type="molecule type" value="Genomic_DNA"/>
</dbReference>
<name>A0A8X8KMY1_9RHOB</name>